<dbReference type="EMBL" id="JWZT01001076">
    <property type="protein sequence ID" value="KII72881.1"/>
    <property type="molecule type" value="Genomic_DNA"/>
</dbReference>
<reference evidence="1 2" key="1">
    <citation type="journal article" date="2014" name="Genome Biol. Evol.">
        <title>The genome of the myxosporean Thelohanellus kitauei shows adaptations to nutrient acquisition within its fish host.</title>
        <authorList>
            <person name="Yang Y."/>
            <person name="Xiong J."/>
            <person name="Zhou Z."/>
            <person name="Huo F."/>
            <person name="Miao W."/>
            <person name="Ran C."/>
            <person name="Liu Y."/>
            <person name="Zhang J."/>
            <person name="Feng J."/>
            <person name="Wang M."/>
            <person name="Wang M."/>
            <person name="Wang L."/>
            <person name="Yao B."/>
        </authorList>
    </citation>
    <scope>NUCLEOTIDE SEQUENCE [LARGE SCALE GENOMIC DNA]</scope>
    <source>
        <strain evidence="1">Wuqing</strain>
    </source>
</reference>
<proteinExistence type="predicted"/>
<dbReference type="SUPFAM" id="SSF47874">
    <property type="entry name" value="Annexin"/>
    <property type="match status" value="1"/>
</dbReference>
<dbReference type="AlphaFoldDB" id="A0A0C2MZT7"/>
<dbReference type="Proteomes" id="UP000031668">
    <property type="component" value="Unassembled WGS sequence"/>
</dbReference>
<dbReference type="GO" id="GO:0005544">
    <property type="term" value="F:calcium-dependent phospholipid binding"/>
    <property type="evidence" value="ECO:0007669"/>
    <property type="project" value="InterPro"/>
</dbReference>
<comment type="caution">
    <text evidence="1">The sequence shown here is derived from an EMBL/GenBank/DDBJ whole genome shotgun (WGS) entry which is preliminary data.</text>
</comment>
<name>A0A0C2MZT7_THEKT</name>
<accession>A0A0C2MZT7</accession>
<evidence type="ECO:0000313" key="1">
    <source>
        <dbReference type="EMBL" id="KII72881.1"/>
    </source>
</evidence>
<dbReference type="GO" id="GO:0005509">
    <property type="term" value="F:calcium ion binding"/>
    <property type="evidence" value="ECO:0007669"/>
    <property type="project" value="InterPro"/>
</dbReference>
<dbReference type="OrthoDB" id="5954565at2759"/>
<keyword evidence="2" id="KW-1185">Reference proteome</keyword>
<evidence type="ECO:0000313" key="2">
    <source>
        <dbReference type="Proteomes" id="UP000031668"/>
    </source>
</evidence>
<gene>
    <name evidence="1" type="ORF">RF11_12347</name>
</gene>
<sequence>MFEQKKYYKDHKKEFIDFFTTRSFIEIRMFCENELKNNFSIVNSLNHMFSPKLKLCAKTICCYSLNVYKYYAKRLMTYVPSRDMYGVVRIITTRAEIDLSNIVEKYQDMSPFVATLSIRSLYEKHPILLGHVVMPLLGLDPYFKI</sequence>
<organism evidence="1 2">
    <name type="scientific">Thelohanellus kitauei</name>
    <name type="common">Myxosporean</name>
    <dbReference type="NCBI Taxonomy" id="669202"/>
    <lineage>
        <taxon>Eukaryota</taxon>
        <taxon>Metazoa</taxon>
        <taxon>Cnidaria</taxon>
        <taxon>Myxozoa</taxon>
        <taxon>Myxosporea</taxon>
        <taxon>Bivalvulida</taxon>
        <taxon>Platysporina</taxon>
        <taxon>Myxobolidae</taxon>
        <taxon>Thelohanellus</taxon>
    </lineage>
</organism>
<dbReference type="InterPro" id="IPR037104">
    <property type="entry name" value="Annexin_sf"/>
</dbReference>
<protein>
    <submittedName>
        <fullName evidence="1">Uncharacterized protein</fullName>
    </submittedName>
</protein>